<evidence type="ECO:0000313" key="3">
    <source>
        <dbReference type="Proteomes" id="UP001311232"/>
    </source>
</evidence>
<evidence type="ECO:0000256" key="1">
    <source>
        <dbReference type="SAM" id="MobiDB-lite"/>
    </source>
</evidence>
<feature type="region of interest" description="Disordered" evidence="1">
    <location>
        <begin position="252"/>
        <end position="287"/>
    </location>
</feature>
<dbReference type="EMBL" id="JAHHUM010002640">
    <property type="protein sequence ID" value="KAK5601906.1"/>
    <property type="molecule type" value="Genomic_DNA"/>
</dbReference>
<proteinExistence type="predicted"/>
<accession>A0AAV9QWQ3</accession>
<sequence length="336" mass="36515">MAKKTLGSPAHLATRMSAQRLALSPLGSARIHATSTAPEPSVRRRPPLFSWKVRLMPSPLPCHFLVPSKLLSQATPPVHQRTSVVNNREWLLHMLSAAEHMPRLQSASEHTPCLKNAAEHIPSLNLLPPSCQQRTAAAAPADPSPLSSSSSAVTTVATDSPGVLFITTTVFTIYTYGTAIIIIAILIAIYTPGSIIIIVTIRIPGSIIIFIAICVHPLPSSSPPHVFIPEGFEDKPPHIPPPEGFEDDLPHIQPPAEFKDKQPHVPAPEGFKDKPPHVPTPDGLEEEPSHILLQSGSRMSCLTVLMRQQHPLQTPLCAFHNQSARICKTLNNNPNR</sequence>
<dbReference type="AlphaFoldDB" id="A0AAV9QWQ3"/>
<dbReference type="Proteomes" id="UP001311232">
    <property type="component" value="Unassembled WGS sequence"/>
</dbReference>
<protein>
    <submittedName>
        <fullName evidence="2">Uncharacterized protein</fullName>
    </submittedName>
</protein>
<keyword evidence="3" id="KW-1185">Reference proteome</keyword>
<comment type="caution">
    <text evidence="2">The sequence shown here is derived from an EMBL/GenBank/DDBJ whole genome shotgun (WGS) entry which is preliminary data.</text>
</comment>
<evidence type="ECO:0000313" key="2">
    <source>
        <dbReference type="EMBL" id="KAK5601906.1"/>
    </source>
</evidence>
<gene>
    <name evidence="2" type="ORF">CRENBAI_019087</name>
</gene>
<name>A0AAV9QWQ3_9TELE</name>
<organism evidence="2 3">
    <name type="scientific">Crenichthys baileyi</name>
    <name type="common">White River springfish</name>
    <dbReference type="NCBI Taxonomy" id="28760"/>
    <lineage>
        <taxon>Eukaryota</taxon>
        <taxon>Metazoa</taxon>
        <taxon>Chordata</taxon>
        <taxon>Craniata</taxon>
        <taxon>Vertebrata</taxon>
        <taxon>Euteleostomi</taxon>
        <taxon>Actinopterygii</taxon>
        <taxon>Neopterygii</taxon>
        <taxon>Teleostei</taxon>
        <taxon>Neoteleostei</taxon>
        <taxon>Acanthomorphata</taxon>
        <taxon>Ovalentaria</taxon>
        <taxon>Atherinomorphae</taxon>
        <taxon>Cyprinodontiformes</taxon>
        <taxon>Goodeidae</taxon>
        <taxon>Crenichthys</taxon>
    </lineage>
</organism>
<reference evidence="2 3" key="1">
    <citation type="submission" date="2021-06" db="EMBL/GenBank/DDBJ databases">
        <authorList>
            <person name="Palmer J.M."/>
        </authorList>
    </citation>
    <scope>NUCLEOTIDE SEQUENCE [LARGE SCALE GENOMIC DNA]</scope>
    <source>
        <strain evidence="2 3">MEX-2019</strain>
        <tissue evidence="2">Muscle</tissue>
    </source>
</reference>